<sequence length="498" mass="56262">MVPDRQWRPAGENMDKRTARKVHAMDFKRTLRELRSQYLQQHQDNQKANPTLDEETREDFGSDHMHVYVRKRPLLPHELQKHEFDVISAVSSNEIVIHECKMYPDMRHKYVVSHHQRFSTCYNETVDTETVYQDAVKHLLLHTMQGGKSVCMMYGQTGSGKTYTMSGLFQYISDDLFIEAVGDVDFDVSVSAVEIAGSKCYDLIHGRSKVLVCDDAEGNTGLVGTTEVQADSTNSLLEVLDDVKNLRTTEATAVNHQSSRSHLVCYVNLRRPSSKAGALGELYGQLVLLDLAGSERNEDSFYHDAARRKEAIEINKSHLALKECVRAIGREDSAGFVPYRASTLTRILKGCLWSMNSRASVIATISPLSIDTEHTLHTLLCAGQMLEDAPHISTDRVDVKEAGEDEEKLVVPIREWDNDHVRQWVCTVRKGTFRKFEGNVNGSVDGRMLSRFTLARFTQLCGGNSVAGGHLLKSFRDEMASQAKALKERRERNTVRRK</sequence>
<dbReference type="GO" id="GO:0007019">
    <property type="term" value="P:microtubule depolymerization"/>
    <property type="evidence" value="ECO:0007669"/>
    <property type="project" value="TreeGrafter"/>
</dbReference>
<dbReference type="PRINTS" id="PR00380">
    <property type="entry name" value="KINESINHEAVY"/>
</dbReference>
<evidence type="ECO:0000256" key="6">
    <source>
        <dbReference type="PROSITE-ProRule" id="PRU00283"/>
    </source>
</evidence>
<dbReference type="Proteomes" id="UP000792063">
    <property type="component" value="Unassembled WGS sequence"/>
</dbReference>
<reference evidence="8" key="1">
    <citation type="journal article" date="2015" name="Genom Data">
        <title>Genome sequences of six Phytophthora species associated with forests in New Zealand.</title>
        <authorList>
            <person name="Studholme D.J."/>
            <person name="McDougal R.L."/>
            <person name="Sambles C."/>
            <person name="Hansen E."/>
            <person name="Hardy G."/>
            <person name="Grant M."/>
            <person name="Ganley R.J."/>
            <person name="Williams N.M."/>
        </authorList>
    </citation>
    <scope>NUCLEOTIDE SEQUENCE</scope>
    <source>
        <strain evidence="8">NZFS 2646</strain>
        <strain evidence="9">NZFS 3630</strain>
    </source>
</reference>
<reference evidence="12 13" key="2">
    <citation type="submission" date="2018-07" db="EMBL/GenBank/DDBJ databases">
        <title>Genome sequencing of oomycete isolates from Chile give support for New Zealand origin for Phytophthora kernoviae and make available the first Nothophytophthora sp. genome.</title>
        <authorList>
            <person name="Studholme D.J."/>
            <person name="Sanfuentes E."/>
            <person name="Panda P."/>
            <person name="Hill R."/>
            <person name="Sambles C."/>
            <person name="Grant M."/>
            <person name="Williams N.M."/>
            <person name="Mcdougal R.L."/>
        </authorList>
    </citation>
    <scope>NUCLEOTIDE SEQUENCE [LARGE SCALE GENOMIC DNA]</scope>
    <source>
        <strain evidence="10">Chile2</strain>
        <strain evidence="11">Chile4</strain>
    </source>
</reference>
<keyword evidence="12" id="KW-1185">Reference proteome</keyword>
<dbReference type="SUPFAM" id="SSF52540">
    <property type="entry name" value="P-loop containing nucleoside triphosphate hydrolases"/>
    <property type="match status" value="1"/>
</dbReference>
<evidence type="ECO:0000256" key="1">
    <source>
        <dbReference type="ARBA" id="ARBA00004245"/>
    </source>
</evidence>
<reference evidence="8" key="3">
    <citation type="submission" date="2020-06" db="EMBL/GenBank/DDBJ databases">
        <authorList>
            <person name="Studholme D.J."/>
        </authorList>
    </citation>
    <scope>NUCLEOTIDE SEQUENCE</scope>
    <source>
        <strain evidence="8">NZFS 2646</strain>
        <strain evidence="9">NZFS 3630</strain>
    </source>
</reference>
<comment type="similarity">
    <text evidence="6">Belongs to the TRAFAC class myosin-kinesin ATPase superfamily. Kinesin family.</text>
</comment>
<dbReference type="PANTHER" id="PTHR47971:SF8">
    <property type="entry name" value="KINESIN-LIKE PROTEIN"/>
    <property type="match status" value="1"/>
</dbReference>
<evidence type="ECO:0000259" key="7">
    <source>
        <dbReference type="PROSITE" id="PS50067"/>
    </source>
</evidence>
<evidence type="ECO:0000256" key="3">
    <source>
        <dbReference type="ARBA" id="ARBA00022701"/>
    </source>
</evidence>
<proteinExistence type="inferred from homology"/>
<comment type="caution">
    <text evidence="10">The sequence shown here is derived from an EMBL/GenBank/DDBJ whole genome shotgun (WGS) entry which is preliminary data.</text>
</comment>
<organism evidence="10 13">
    <name type="scientific">Phytophthora kernoviae</name>
    <dbReference type="NCBI Taxonomy" id="325452"/>
    <lineage>
        <taxon>Eukaryota</taxon>
        <taxon>Sar</taxon>
        <taxon>Stramenopiles</taxon>
        <taxon>Oomycota</taxon>
        <taxon>Peronosporomycetes</taxon>
        <taxon>Peronosporales</taxon>
        <taxon>Peronosporaceae</taxon>
        <taxon>Phytophthora</taxon>
    </lineage>
</organism>
<dbReference type="GO" id="GO:0005874">
    <property type="term" value="C:microtubule"/>
    <property type="evidence" value="ECO:0007669"/>
    <property type="project" value="UniProtKB-KW"/>
</dbReference>
<keyword evidence="2" id="KW-0963">Cytoplasm</keyword>
<evidence type="ECO:0000313" key="10">
    <source>
        <dbReference type="EMBL" id="RLN26319.1"/>
    </source>
</evidence>
<dbReference type="InterPro" id="IPR001752">
    <property type="entry name" value="Kinesin_motor_dom"/>
</dbReference>
<keyword evidence="5" id="KW-0206">Cytoskeleton</keyword>
<keyword evidence="6" id="KW-0067">ATP-binding</keyword>
<dbReference type="GO" id="GO:0003777">
    <property type="term" value="F:microtubule motor activity"/>
    <property type="evidence" value="ECO:0007669"/>
    <property type="project" value="InterPro"/>
</dbReference>
<dbReference type="EMBL" id="MAYM02001165">
    <property type="protein sequence ID" value="RLN26319.1"/>
    <property type="molecule type" value="Genomic_DNA"/>
</dbReference>
<evidence type="ECO:0000313" key="12">
    <source>
        <dbReference type="Proteomes" id="UP000285624"/>
    </source>
</evidence>
<evidence type="ECO:0000256" key="5">
    <source>
        <dbReference type="ARBA" id="ARBA00023212"/>
    </source>
</evidence>
<accession>A0A3R7MRA7</accession>
<dbReference type="EMBL" id="MBDN02000265">
    <property type="protein sequence ID" value="RLN77186.1"/>
    <property type="molecule type" value="Genomic_DNA"/>
</dbReference>
<dbReference type="Gene3D" id="3.40.850.10">
    <property type="entry name" value="Kinesin motor domain"/>
    <property type="match status" value="1"/>
</dbReference>
<dbReference type="Proteomes" id="UP000285624">
    <property type="component" value="Unassembled WGS sequence"/>
</dbReference>
<dbReference type="InterPro" id="IPR036961">
    <property type="entry name" value="Kinesin_motor_dom_sf"/>
</dbReference>
<feature type="domain" description="Kinesin motor" evidence="7">
    <location>
        <begin position="64"/>
        <end position="388"/>
    </location>
</feature>
<dbReference type="GO" id="GO:0008017">
    <property type="term" value="F:microtubule binding"/>
    <property type="evidence" value="ECO:0007669"/>
    <property type="project" value="InterPro"/>
</dbReference>
<dbReference type="EMBL" id="JPWV03000225">
    <property type="protein sequence ID" value="KAG2520807.1"/>
    <property type="molecule type" value="Genomic_DNA"/>
</dbReference>
<name>A0A3R7MRA7_9STRA</name>
<evidence type="ECO:0000256" key="2">
    <source>
        <dbReference type="ARBA" id="ARBA00022490"/>
    </source>
</evidence>
<dbReference type="PROSITE" id="PS50067">
    <property type="entry name" value="KINESIN_MOTOR_2"/>
    <property type="match status" value="1"/>
</dbReference>
<keyword evidence="6" id="KW-0547">Nucleotide-binding</keyword>
<dbReference type="PANTHER" id="PTHR47971">
    <property type="entry name" value="KINESIN-RELATED PROTEIN 6"/>
    <property type="match status" value="1"/>
</dbReference>
<keyword evidence="3" id="KW-0493">Microtubule</keyword>
<dbReference type="GO" id="GO:0007018">
    <property type="term" value="P:microtubule-based movement"/>
    <property type="evidence" value="ECO:0007669"/>
    <property type="project" value="InterPro"/>
</dbReference>
<dbReference type="Proteomes" id="UP000785171">
    <property type="component" value="Unassembled WGS sequence"/>
</dbReference>
<evidence type="ECO:0000313" key="13">
    <source>
        <dbReference type="Proteomes" id="UP000285883"/>
    </source>
</evidence>
<evidence type="ECO:0000313" key="8">
    <source>
        <dbReference type="EMBL" id="KAG2520807.1"/>
    </source>
</evidence>
<dbReference type="InterPro" id="IPR027417">
    <property type="entry name" value="P-loop_NTPase"/>
</dbReference>
<feature type="binding site" evidence="6">
    <location>
        <begin position="155"/>
        <end position="162"/>
    </location>
    <ligand>
        <name>ATP</name>
        <dbReference type="ChEBI" id="CHEBI:30616"/>
    </ligand>
</feature>
<evidence type="ECO:0000256" key="4">
    <source>
        <dbReference type="ARBA" id="ARBA00023175"/>
    </source>
</evidence>
<dbReference type="EMBL" id="JPWU03000238">
    <property type="protein sequence ID" value="KAG2521737.1"/>
    <property type="molecule type" value="Genomic_DNA"/>
</dbReference>
<dbReference type="GO" id="GO:0005524">
    <property type="term" value="F:ATP binding"/>
    <property type="evidence" value="ECO:0007669"/>
    <property type="project" value="UniProtKB-UniRule"/>
</dbReference>
<evidence type="ECO:0000313" key="11">
    <source>
        <dbReference type="EMBL" id="RLN77186.1"/>
    </source>
</evidence>
<protein>
    <recommendedName>
        <fullName evidence="7">Kinesin motor domain-containing protein</fullName>
    </recommendedName>
</protein>
<keyword evidence="4 6" id="KW-0505">Motor protein</keyword>
<dbReference type="InterPro" id="IPR027640">
    <property type="entry name" value="Kinesin-like_fam"/>
</dbReference>
<gene>
    <name evidence="10" type="ORF">BBI17_006963</name>
    <name evidence="11" type="ORF">BBO99_00006968</name>
    <name evidence="8" type="ORF">JM16_006570</name>
    <name evidence="9" type="ORF">JM18_006387</name>
</gene>
<dbReference type="SMART" id="SM00129">
    <property type="entry name" value="KISc"/>
    <property type="match status" value="1"/>
</dbReference>
<evidence type="ECO:0000313" key="9">
    <source>
        <dbReference type="EMBL" id="KAG2521737.1"/>
    </source>
</evidence>
<dbReference type="AlphaFoldDB" id="A0A3R7MRA7"/>
<dbReference type="Pfam" id="PF00225">
    <property type="entry name" value="Kinesin"/>
    <property type="match status" value="1"/>
</dbReference>
<comment type="subcellular location">
    <subcellularLocation>
        <location evidence="1">Cytoplasm</location>
        <location evidence="1">Cytoskeleton</location>
    </subcellularLocation>
</comment>
<dbReference type="Proteomes" id="UP000285883">
    <property type="component" value="Unassembled WGS sequence"/>
</dbReference>
<dbReference type="STRING" id="325452.A0A3R7MRA7"/>